<dbReference type="InterPro" id="IPR036770">
    <property type="entry name" value="Ankyrin_rpt-contain_sf"/>
</dbReference>
<dbReference type="OrthoDB" id="5428966at2759"/>
<name>A0A2J6QDD2_9HELO</name>
<evidence type="ECO:0000256" key="1">
    <source>
        <dbReference type="ARBA" id="ARBA00022737"/>
    </source>
</evidence>
<keyword evidence="2 3" id="KW-0040">ANK repeat</keyword>
<evidence type="ECO:0000313" key="4">
    <source>
        <dbReference type="EMBL" id="PMD24273.1"/>
    </source>
</evidence>
<feature type="repeat" description="ANK" evidence="3">
    <location>
        <begin position="270"/>
        <end position="302"/>
    </location>
</feature>
<dbReference type="Pfam" id="PF12796">
    <property type="entry name" value="Ank_2"/>
    <property type="match status" value="1"/>
</dbReference>
<sequence>MLLDSRVNPAVLTTKFLFSKDTAPIVVACLRGCYDILADMPRKGAQTNIIGNIGSRALEAILARGNHSQGGDEVASLLLSYSQDLRLPSNGSTVSALGTALHLKWLKTFERLLKMGANVEDLNERPNKQYFFLPGWNFSSEARKIIGVPILRKPFPESTFRALCRAAGTADHRFVALLLQYGANVDGGSSVLADFAVHSGKTTTPLLLASACGNKPVVELLLGYGANVDLMGVSDMTERIASPLICVARKGYSEVLELLLEHGAQIGSEEGILALQSAVGGGHQDIISALLDNGVEVKAKSPRVSAILICAAEKGYSATSKLLFEHGTRIRAAEGTAALISAIDGGHQNKVFALLDVGVDVNAKNGRCSSAVLHAAKLGHFGIVRILVQHGCEV</sequence>
<dbReference type="SMART" id="SM00248">
    <property type="entry name" value="ANK"/>
    <property type="match status" value="7"/>
</dbReference>
<dbReference type="InterPro" id="IPR002110">
    <property type="entry name" value="Ankyrin_rpt"/>
</dbReference>
<protein>
    <submittedName>
        <fullName evidence="4">Ankyrin</fullName>
    </submittedName>
</protein>
<keyword evidence="5" id="KW-1185">Reference proteome</keyword>
<dbReference type="Proteomes" id="UP000235672">
    <property type="component" value="Unassembled WGS sequence"/>
</dbReference>
<accession>A0A2J6QDD2</accession>
<keyword evidence="1" id="KW-0677">Repeat</keyword>
<dbReference type="EMBL" id="KZ613473">
    <property type="protein sequence ID" value="PMD24273.1"/>
    <property type="molecule type" value="Genomic_DNA"/>
</dbReference>
<evidence type="ECO:0000256" key="2">
    <source>
        <dbReference type="ARBA" id="ARBA00023043"/>
    </source>
</evidence>
<dbReference type="InterPro" id="IPR050889">
    <property type="entry name" value="Dendritic_Spine_Reg/Scaffold"/>
</dbReference>
<gene>
    <name evidence="4" type="ORF">NA56DRAFT_746427</name>
</gene>
<organism evidence="4 5">
    <name type="scientific">Hyaloscypha hepaticicola</name>
    <dbReference type="NCBI Taxonomy" id="2082293"/>
    <lineage>
        <taxon>Eukaryota</taxon>
        <taxon>Fungi</taxon>
        <taxon>Dikarya</taxon>
        <taxon>Ascomycota</taxon>
        <taxon>Pezizomycotina</taxon>
        <taxon>Leotiomycetes</taxon>
        <taxon>Helotiales</taxon>
        <taxon>Hyaloscyphaceae</taxon>
        <taxon>Hyaloscypha</taxon>
    </lineage>
</organism>
<feature type="repeat" description="ANK" evidence="3">
    <location>
        <begin position="201"/>
        <end position="233"/>
    </location>
</feature>
<dbReference type="SUPFAM" id="SSF48403">
    <property type="entry name" value="Ankyrin repeat"/>
    <property type="match status" value="1"/>
</dbReference>
<evidence type="ECO:0000313" key="5">
    <source>
        <dbReference type="Proteomes" id="UP000235672"/>
    </source>
</evidence>
<dbReference type="AlphaFoldDB" id="A0A2J6QDD2"/>
<dbReference type="STRING" id="1745343.A0A2J6QDD2"/>
<dbReference type="Gene3D" id="1.25.40.20">
    <property type="entry name" value="Ankyrin repeat-containing domain"/>
    <property type="match status" value="4"/>
</dbReference>
<reference evidence="4 5" key="1">
    <citation type="submission" date="2016-05" db="EMBL/GenBank/DDBJ databases">
        <title>A degradative enzymes factory behind the ericoid mycorrhizal symbiosis.</title>
        <authorList>
            <consortium name="DOE Joint Genome Institute"/>
            <person name="Martino E."/>
            <person name="Morin E."/>
            <person name="Grelet G."/>
            <person name="Kuo A."/>
            <person name="Kohler A."/>
            <person name="Daghino S."/>
            <person name="Barry K."/>
            <person name="Choi C."/>
            <person name="Cichocki N."/>
            <person name="Clum A."/>
            <person name="Copeland A."/>
            <person name="Hainaut M."/>
            <person name="Haridas S."/>
            <person name="Labutti K."/>
            <person name="Lindquist E."/>
            <person name="Lipzen A."/>
            <person name="Khouja H.-R."/>
            <person name="Murat C."/>
            <person name="Ohm R."/>
            <person name="Olson A."/>
            <person name="Spatafora J."/>
            <person name="Veneault-Fourrey C."/>
            <person name="Henrissat B."/>
            <person name="Grigoriev I."/>
            <person name="Martin F."/>
            <person name="Perotto S."/>
        </authorList>
    </citation>
    <scope>NUCLEOTIDE SEQUENCE [LARGE SCALE GENOMIC DNA]</scope>
    <source>
        <strain evidence="4 5">UAMH 7357</strain>
    </source>
</reference>
<dbReference type="PROSITE" id="PS50297">
    <property type="entry name" value="ANK_REP_REGION"/>
    <property type="match status" value="1"/>
</dbReference>
<dbReference type="PANTHER" id="PTHR24166">
    <property type="entry name" value="ROLLING PEBBLES, ISOFORM B"/>
    <property type="match status" value="1"/>
</dbReference>
<dbReference type="Pfam" id="PF00023">
    <property type="entry name" value="Ank"/>
    <property type="match status" value="1"/>
</dbReference>
<feature type="repeat" description="ANK" evidence="3">
    <location>
        <begin position="239"/>
        <end position="271"/>
    </location>
</feature>
<dbReference type="PROSITE" id="PS50088">
    <property type="entry name" value="ANK_REPEAT"/>
    <property type="match status" value="4"/>
</dbReference>
<evidence type="ECO:0000256" key="3">
    <source>
        <dbReference type="PROSITE-ProRule" id="PRU00023"/>
    </source>
</evidence>
<proteinExistence type="predicted"/>
<feature type="repeat" description="ANK" evidence="3">
    <location>
        <begin position="334"/>
        <end position="366"/>
    </location>
</feature>
<dbReference type="PANTHER" id="PTHR24166:SF48">
    <property type="entry name" value="PROTEIN VAPYRIN"/>
    <property type="match status" value="1"/>
</dbReference>